<sequence>MADVLVRDIPDAVLAGVDANAARLGLSRAEYIRRRLAADAATVASPVTPSDLRLFADRFADLVDPEVMGNAWR</sequence>
<dbReference type="OrthoDB" id="3215765at2"/>
<dbReference type="AlphaFoldDB" id="A0A560WI93"/>
<dbReference type="Gene3D" id="1.10.1220.10">
    <property type="entry name" value="Met repressor-like"/>
    <property type="match status" value="1"/>
</dbReference>
<gene>
    <name evidence="1" type="ORF">FB557_0686</name>
</gene>
<evidence type="ECO:0000313" key="2">
    <source>
        <dbReference type="Proteomes" id="UP000315628"/>
    </source>
</evidence>
<comment type="caution">
    <text evidence="1">The sequence shown here is derived from an EMBL/GenBank/DDBJ whole genome shotgun (WGS) entry which is preliminary data.</text>
</comment>
<dbReference type="GO" id="GO:0006355">
    <property type="term" value="P:regulation of DNA-templated transcription"/>
    <property type="evidence" value="ECO:0007669"/>
    <property type="project" value="InterPro"/>
</dbReference>
<evidence type="ECO:0000313" key="1">
    <source>
        <dbReference type="EMBL" id="TWD17125.1"/>
    </source>
</evidence>
<organism evidence="1 2">
    <name type="scientific">Marihabitans asiaticum</name>
    <dbReference type="NCBI Taxonomy" id="415218"/>
    <lineage>
        <taxon>Bacteria</taxon>
        <taxon>Bacillati</taxon>
        <taxon>Actinomycetota</taxon>
        <taxon>Actinomycetes</taxon>
        <taxon>Micrococcales</taxon>
        <taxon>Intrasporangiaceae</taxon>
        <taxon>Marihabitans</taxon>
    </lineage>
</organism>
<dbReference type="EMBL" id="VIUW01000001">
    <property type="protein sequence ID" value="TWD17125.1"/>
    <property type="molecule type" value="Genomic_DNA"/>
</dbReference>
<evidence type="ECO:0008006" key="3">
    <source>
        <dbReference type="Google" id="ProtNLM"/>
    </source>
</evidence>
<reference evidence="1 2" key="1">
    <citation type="submission" date="2019-06" db="EMBL/GenBank/DDBJ databases">
        <title>Sequencing the genomes of 1000 actinobacteria strains.</title>
        <authorList>
            <person name="Klenk H.-P."/>
        </authorList>
    </citation>
    <scope>NUCLEOTIDE SEQUENCE [LARGE SCALE GENOMIC DNA]</scope>
    <source>
        <strain evidence="1 2">DSM 18935</strain>
    </source>
</reference>
<accession>A0A560WI93</accession>
<proteinExistence type="predicted"/>
<protein>
    <recommendedName>
        <fullName evidence="3">Ribbon-helix-helix CopG family protein</fullName>
    </recommendedName>
</protein>
<name>A0A560WI93_9MICO</name>
<dbReference type="Proteomes" id="UP000315628">
    <property type="component" value="Unassembled WGS sequence"/>
</dbReference>
<dbReference type="RefSeq" id="WP_144855517.1">
    <property type="nucleotide sequence ID" value="NZ_BAAAYT010000002.1"/>
</dbReference>
<keyword evidence="2" id="KW-1185">Reference proteome</keyword>
<dbReference type="InterPro" id="IPR013321">
    <property type="entry name" value="Arc_rbn_hlx_hlx"/>
</dbReference>